<keyword evidence="2" id="KW-0547">Nucleotide-binding</keyword>
<protein>
    <recommendedName>
        <fullName evidence="6">P-loop containing nucleoside triphosphate hydrolase</fullName>
    </recommendedName>
</protein>
<dbReference type="SMART" id="SM00175">
    <property type="entry name" value="RAB"/>
    <property type="match status" value="1"/>
</dbReference>
<evidence type="ECO:0008006" key="6">
    <source>
        <dbReference type="Google" id="ProtNLM"/>
    </source>
</evidence>
<evidence type="ECO:0000256" key="2">
    <source>
        <dbReference type="ARBA" id="ARBA00022741"/>
    </source>
</evidence>
<dbReference type="GO" id="GO:0003924">
    <property type="term" value="F:GTPase activity"/>
    <property type="evidence" value="ECO:0007669"/>
    <property type="project" value="InterPro"/>
</dbReference>
<dbReference type="FunFam" id="3.40.50.300:FF:001447">
    <property type="entry name" value="Ras-related protein Rab-1B"/>
    <property type="match status" value="1"/>
</dbReference>
<dbReference type="Proteomes" id="UP000683925">
    <property type="component" value="Unassembled WGS sequence"/>
</dbReference>
<dbReference type="PROSITE" id="PS51419">
    <property type="entry name" value="RAB"/>
    <property type="match status" value="1"/>
</dbReference>
<sequence>MQSQQKNIVNIVIIGDQGAGKTTLFNQATTGEFTPHYYATIGIDVRIKEVTIEGFQYHLQFWDTSGQERFQSISQAYYRKSECCVIVYDLTYPENYNNVKGWMESFSRVCQLDPEKKKYPFVIVGTHLDNLKEVQELNFDQSDNIQSFQISLKDNNSVQQIIQAIINGAVIEQHKRNKYLEKAKSNPICQKFINQIILDIEKLNDFMTLLQSGKKQIVENYDQLINNVGKWQKELKDLKQFYQSSTFIEKLESSNFSDELLFEQESISFNDKIQQVNQQNSEKSEKKLKDFSIVIEEATKLKVEFNNKKPN</sequence>
<dbReference type="EMBL" id="CAJJDP010000088">
    <property type="protein sequence ID" value="CAD8187181.1"/>
    <property type="molecule type" value="Genomic_DNA"/>
</dbReference>
<dbReference type="PANTHER" id="PTHR47981:SF20">
    <property type="entry name" value="RAS-RELATED PROTEIN RAB-7A"/>
    <property type="match status" value="1"/>
</dbReference>
<gene>
    <name evidence="4" type="ORF">POCTA_138.1.T0890150</name>
</gene>
<evidence type="ECO:0000256" key="3">
    <source>
        <dbReference type="ARBA" id="ARBA00023134"/>
    </source>
</evidence>
<dbReference type="InterPro" id="IPR001806">
    <property type="entry name" value="Small_GTPase"/>
</dbReference>
<dbReference type="PANTHER" id="PTHR47981">
    <property type="entry name" value="RAB FAMILY"/>
    <property type="match status" value="1"/>
</dbReference>
<name>A0A8S1WDT3_PAROT</name>
<comment type="caution">
    <text evidence="4">The sequence shown here is derived from an EMBL/GenBank/DDBJ whole genome shotgun (WGS) entry which is preliminary data.</text>
</comment>
<organism evidence="4 5">
    <name type="scientific">Paramecium octaurelia</name>
    <dbReference type="NCBI Taxonomy" id="43137"/>
    <lineage>
        <taxon>Eukaryota</taxon>
        <taxon>Sar</taxon>
        <taxon>Alveolata</taxon>
        <taxon>Ciliophora</taxon>
        <taxon>Intramacronucleata</taxon>
        <taxon>Oligohymenophorea</taxon>
        <taxon>Peniculida</taxon>
        <taxon>Parameciidae</taxon>
        <taxon>Paramecium</taxon>
    </lineage>
</organism>
<dbReference type="PROSITE" id="PS51417">
    <property type="entry name" value="ARF"/>
    <property type="match status" value="1"/>
</dbReference>
<proteinExistence type="inferred from homology"/>
<evidence type="ECO:0000313" key="5">
    <source>
        <dbReference type="Proteomes" id="UP000683925"/>
    </source>
</evidence>
<dbReference type="InterPro" id="IPR005225">
    <property type="entry name" value="Small_GTP-bd"/>
</dbReference>
<dbReference type="PROSITE" id="PS51421">
    <property type="entry name" value="RAS"/>
    <property type="match status" value="1"/>
</dbReference>
<accession>A0A8S1WDT3</accession>
<dbReference type="OrthoDB" id="9989112at2759"/>
<dbReference type="NCBIfam" id="TIGR00231">
    <property type="entry name" value="small_GTP"/>
    <property type="match status" value="1"/>
</dbReference>
<evidence type="ECO:0000313" key="4">
    <source>
        <dbReference type="EMBL" id="CAD8187181.1"/>
    </source>
</evidence>
<dbReference type="SMART" id="SM00174">
    <property type="entry name" value="RHO"/>
    <property type="match status" value="1"/>
</dbReference>
<dbReference type="PROSITE" id="PS51420">
    <property type="entry name" value="RHO"/>
    <property type="match status" value="1"/>
</dbReference>
<reference evidence="4" key="1">
    <citation type="submission" date="2021-01" db="EMBL/GenBank/DDBJ databases">
        <authorList>
            <consortium name="Genoscope - CEA"/>
            <person name="William W."/>
        </authorList>
    </citation>
    <scope>NUCLEOTIDE SEQUENCE</scope>
</reference>
<dbReference type="CDD" id="cd00154">
    <property type="entry name" value="Rab"/>
    <property type="match status" value="1"/>
</dbReference>
<dbReference type="GO" id="GO:0005525">
    <property type="term" value="F:GTP binding"/>
    <property type="evidence" value="ECO:0007669"/>
    <property type="project" value="UniProtKB-KW"/>
</dbReference>
<dbReference type="Pfam" id="PF00071">
    <property type="entry name" value="Ras"/>
    <property type="match status" value="1"/>
</dbReference>
<keyword evidence="5" id="KW-1185">Reference proteome</keyword>
<dbReference type="SMART" id="SM00176">
    <property type="entry name" value="RAN"/>
    <property type="match status" value="1"/>
</dbReference>
<evidence type="ECO:0000256" key="1">
    <source>
        <dbReference type="ARBA" id="ARBA00006270"/>
    </source>
</evidence>
<dbReference type="SMART" id="SM00173">
    <property type="entry name" value="RAS"/>
    <property type="match status" value="1"/>
</dbReference>
<keyword evidence="3" id="KW-0342">GTP-binding</keyword>
<dbReference type="AlphaFoldDB" id="A0A8S1WDT3"/>
<dbReference type="OMA" id="CCVIVYD"/>
<comment type="similarity">
    <text evidence="1">Belongs to the small GTPase superfamily. Rab family.</text>
</comment>